<dbReference type="GO" id="GO:0006631">
    <property type="term" value="P:fatty acid metabolic process"/>
    <property type="evidence" value="ECO:0007669"/>
    <property type="project" value="TreeGrafter"/>
</dbReference>
<dbReference type="InterPro" id="IPR042099">
    <property type="entry name" value="ANL_N_sf"/>
</dbReference>
<feature type="domain" description="AMP-binding enzyme C-terminal" evidence="4">
    <location>
        <begin position="400"/>
        <end position="471"/>
    </location>
</feature>
<dbReference type="InterPro" id="IPR025110">
    <property type="entry name" value="AMP-bd_C"/>
</dbReference>
<dbReference type="PANTHER" id="PTHR43201">
    <property type="entry name" value="ACYL-COA SYNTHETASE"/>
    <property type="match status" value="1"/>
</dbReference>
<feature type="domain" description="AMP-dependent synthetase/ligase" evidence="3">
    <location>
        <begin position="10"/>
        <end position="347"/>
    </location>
</feature>
<protein>
    <submittedName>
        <fullName evidence="5">Acyl-CoA synthetase</fullName>
    </submittedName>
</protein>
<organism evidence="5 6">
    <name type="scientific">Metabacillus litoralis</name>
    <dbReference type="NCBI Taxonomy" id="152268"/>
    <lineage>
        <taxon>Bacteria</taxon>
        <taxon>Bacillati</taxon>
        <taxon>Bacillota</taxon>
        <taxon>Bacilli</taxon>
        <taxon>Bacillales</taxon>
        <taxon>Bacillaceae</taxon>
        <taxon>Metabacillus</taxon>
    </lineage>
</organism>
<evidence type="ECO:0000259" key="3">
    <source>
        <dbReference type="Pfam" id="PF00501"/>
    </source>
</evidence>
<dbReference type="EMBL" id="LWSG01000012">
    <property type="protein sequence ID" value="OAS86809.1"/>
    <property type="molecule type" value="Genomic_DNA"/>
</dbReference>
<dbReference type="Pfam" id="PF13193">
    <property type="entry name" value="AMP-binding_C"/>
    <property type="match status" value="1"/>
</dbReference>
<reference evidence="6" key="1">
    <citation type="submission" date="2016-04" db="EMBL/GenBank/DDBJ databases">
        <authorList>
            <person name="Lyu Z."/>
            <person name="Lyu W."/>
        </authorList>
    </citation>
    <scope>NUCLEOTIDE SEQUENCE [LARGE SCALE GENOMIC DNA]</scope>
    <source>
        <strain evidence="6">C44</strain>
    </source>
</reference>
<dbReference type="Pfam" id="PF00501">
    <property type="entry name" value="AMP-binding"/>
    <property type="match status" value="1"/>
</dbReference>
<evidence type="ECO:0000313" key="6">
    <source>
        <dbReference type="Proteomes" id="UP000078534"/>
    </source>
</evidence>
<accession>A0A179T170</accession>
<dbReference type="Proteomes" id="UP000078534">
    <property type="component" value="Unassembled WGS sequence"/>
</dbReference>
<dbReference type="SUPFAM" id="SSF56801">
    <property type="entry name" value="Acetyl-CoA synthetase-like"/>
    <property type="match status" value="1"/>
</dbReference>
<dbReference type="AlphaFoldDB" id="A0A179T170"/>
<proteinExistence type="inferred from homology"/>
<keyword evidence="6" id="KW-1185">Reference proteome</keyword>
<gene>
    <name evidence="5" type="ORF">A6K24_04690</name>
</gene>
<dbReference type="GO" id="GO:0031956">
    <property type="term" value="F:medium-chain fatty acid-CoA ligase activity"/>
    <property type="evidence" value="ECO:0007669"/>
    <property type="project" value="TreeGrafter"/>
</dbReference>
<dbReference type="Gene3D" id="3.30.300.30">
    <property type="match status" value="1"/>
</dbReference>
<keyword evidence="2" id="KW-0436">Ligase</keyword>
<dbReference type="InterPro" id="IPR020845">
    <property type="entry name" value="AMP-binding_CS"/>
</dbReference>
<evidence type="ECO:0000259" key="4">
    <source>
        <dbReference type="Pfam" id="PF13193"/>
    </source>
</evidence>
<dbReference type="PROSITE" id="PS00455">
    <property type="entry name" value="AMP_BINDING"/>
    <property type="match status" value="1"/>
</dbReference>
<dbReference type="STRING" id="152268.A6K24_04690"/>
<dbReference type="InterPro" id="IPR045851">
    <property type="entry name" value="AMP-bd_C_sf"/>
</dbReference>
<sequence>MATITKTYSQHVSDFPEKIAIYTKKENITYRNWYERVTKTANWLDSFDCSTNTLGILLPNGIHFLQLFTGASTAGWICVPLDLRWKESELQKRLALSKPSILITTKDKYPMIKELYQNVLIWEDCLEGISNQPVEQGRIIDTDLPFYIGFTSGSTGEPKAFIRGQHSWINSFDCNRFDFLMNEKDHVLIPGLLIHSHFLYGAISTLFLGGTLYLLEKFSSLQALTSIQTQPISVVYVVPTMIEAVLKEKCKIGKKLKLISSGAKWEAHSKTKIRDMFYHSTMYEYYGASELSFVTVLSDRENKQRPGSVGKPCYSVEIQIRNSNHELAKVNEVGKIFVRSKMIFMGYVSNDTQMIRSTRDKEGWITVDDMGFVDNEGFLYIVGREKNMILYGGINIYAEEVEAVLTSHPDVHAAAVIGTYDKYWGQIVTAVIEGNASKMELRKLCKMILASYKIPRKWHFMKEIPLTTSGKIARPKIQEMIESKVNGH</sequence>
<dbReference type="NCBIfam" id="NF005797">
    <property type="entry name" value="PRK07638.1"/>
    <property type="match status" value="1"/>
</dbReference>
<dbReference type="InterPro" id="IPR000873">
    <property type="entry name" value="AMP-dep_synth/lig_dom"/>
</dbReference>
<comment type="similarity">
    <text evidence="1">Belongs to the ATP-dependent AMP-binding enzyme family.</text>
</comment>
<dbReference type="Gene3D" id="3.40.50.12780">
    <property type="entry name" value="N-terminal domain of ligase-like"/>
    <property type="match status" value="1"/>
</dbReference>
<dbReference type="RefSeq" id="WP_066331379.1">
    <property type="nucleotide sequence ID" value="NZ_LWSG01000012.1"/>
</dbReference>
<evidence type="ECO:0000256" key="2">
    <source>
        <dbReference type="ARBA" id="ARBA00022598"/>
    </source>
</evidence>
<comment type="caution">
    <text evidence="5">The sequence shown here is derived from an EMBL/GenBank/DDBJ whole genome shotgun (WGS) entry which is preliminary data.</text>
</comment>
<evidence type="ECO:0000313" key="5">
    <source>
        <dbReference type="EMBL" id="OAS86809.1"/>
    </source>
</evidence>
<name>A0A179T170_9BACI</name>
<dbReference type="PANTHER" id="PTHR43201:SF5">
    <property type="entry name" value="MEDIUM-CHAIN ACYL-COA LIGASE ACSF2, MITOCHONDRIAL"/>
    <property type="match status" value="1"/>
</dbReference>
<dbReference type="OrthoDB" id="9757771at2"/>
<evidence type="ECO:0000256" key="1">
    <source>
        <dbReference type="ARBA" id="ARBA00006432"/>
    </source>
</evidence>